<reference evidence="1" key="1">
    <citation type="submission" date="2023-05" db="EMBL/GenBank/DDBJ databases">
        <authorList>
            <person name="Stuckert A."/>
        </authorList>
    </citation>
    <scope>NUCLEOTIDE SEQUENCE</scope>
</reference>
<name>A0ABN9EZP5_9NEOB</name>
<evidence type="ECO:0000313" key="1">
    <source>
        <dbReference type="EMBL" id="CAI9588768.1"/>
    </source>
</evidence>
<keyword evidence="2" id="KW-1185">Reference proteome</keyword>
<dbReference type="EMBL" id="CATNWA010015992">
    <property type="protein sequence ID" value="CAI9588768.1"/>
    <property type="molecule type" value="Genomic_DNA"/>
</dbReference>
<sequence>MYNIICPDGTLASVMEQSTFAHVANKVSHHSTSEGGTVYTGAD</sequence>
<comment type="caution">
    <text evidence="1">The sequence shown here is derived from an EMBL/GenBank/DDBJ whole genome shotgun (WGS) entry which is preliminary data.</text>
</comment>
<evidence type="ECO:0000313" key="2">
    <source>
        <dbReference type="Proteomes" id="UP001162483"/>
    </source>
</evidence>
<proteinExistence type="predicted"/>
<accession>A0ABN9EZP5</accession>
<protein>
    <submittedName>
        <fullName evidence="1">Uncharacterized protein</fullName>
    </submittedName>
</protein>
<dbReference type="Proteomes" id="UP001162483">
    <property type="component" value="Unassembled WGS sequence"/>
</dbReference>
<organism evidence="1 2">
    <name type="scientific">Staurois parvus</name>
    <dbReference type="NCBI Taxonomy" id="386267"/>
    <lineage>
        <taxon>Eukaryota</taxon>
        <taxon>Metazoa</taxon>
        <taxon>Chordata</taxon>
        <taxon>Craniata</taxon>
        <taxon>Vertebrata</taxon>
        <taxon>Euteleostomi</taxon>
        <taxon>Amphibia</taxon>
        <taxon>Batrachia</taxon>
        <taxon>Anura</taxon>
        <taxon>Neobatrachia</taxon>
        <taxon>Ranoidea</taxon>
        <taxon>Ranidae</taxon>
        <taxon>Staurois</taxon>
    </lineage>
</organism>
<gene>
    <name evidence="1" type="ORF">SPARVUS_LOCUS10800435</name>
</gene>